<reference evidence="13" key="1">
    <citation type="submission" date="2021-10" db="EMBL/GenBank/DDBJ databases">
        <title>Streptomyces nigrumlapis sp.nov.,an antimicrobial producing actinobacterium isolated from Black Gobi rocks.</title>
        <authorList>
            <person name="Wen Y."/>
            <person name="Zhang W."/>
            <person name="Liu X.G."/>
        </authorList>
    </citation>
    <scope>NUCLEOTIDE SEQUENCE</scope>
    <source>
        <strain evidence="13">ST13-2-2</strain>
    </source>
</reference>
<keyword evidence="5" id="KW-0045">Antibiotic biosynthesis</keyword>
<dbReference type="Gene3D" id="6.10.140.1830">
    <property type="match status" value="1"/>
</dbReference>
<dbReference type="PROSITE" id="PS52004">
    <property type="entry name" value="KS3_2"/>
    <property type="match status" value="2"/>
</dbReference>
<dbReference type="InterPro" id="IPR009081">
    <property type="entry name" value="PP-bd_ACP"/>
</dbReference>
<evidence type="ECO:0000256" key="6">
    <source>
        <dbReference type="ARBA" id="ARBA00023268"/>
    </source>
</evidence>
<dbReference type="SMART" id="SM01294">
    <property type="entry name" value="PKS_PP_betabranch"/>
    <property type="match status" value="1"/>
</dbReference>
<dbReference type="Pfam" id="PF18369">
    <property type="entry name" value="PKS_DE"/>
    <property type="match status" value="1"/>
</dbReference>
<feature type="active site" description="Proton acceptor; for dehydratase activity" evidence="8">
    <location>
        <position position="1367"/>
    </location>
</feature>
<organism evidence="13 14">
    <name type="scientific">Streptomyces halobius</name>
    <dbReference type="NCBI Taxonomy" id="2879846"/>
    <lineage>
        <taxon>Bacteria</taxon>
        <taxon>Bacillati</taxon>
        <taxon>Actinomycetota</taxon>
        <taxon>Actinomycetes</taxon>
        <taxon>Kitasatosporales</taxon>
        <taxon>Streptomycetaceae</taxon>
        <taxon>Streptomyces</taxon>
    </lineage>
</organism>
<keyword evidence="2" id="KW-0596">Phosphopantetheine</keyword>
<feature type="domain" description="PKS/mFAS DH" evidence="12">
    <location>
        <begin position="1335"/>
        <end position="1612"/>
    </location>
</feature>
<feature type="active site" description="Proton donor; for dehydratase activity" evidence="8">
    <location>
        <position position="1533"/>
    </location>
</feature>
<dbReference type="PANTHER" id="PTHR43775:SF51">
    <property type="entry name" value="INACTIVE PHENOLPHTHIOCEROL SYNTHESIS POLYKETIDE SYNTHASE TYPE I PKS1-RELATED"/>
    <property type="match status" value="1"/>
</dbReference>
<dbReference type="Pfam" id="PF02801">
    <property type="entry name" value="Ketoacyl-synt_C"/>
    <property type="match status" value="2"/>
</dbReference>
<dbReference type="InterPro" id="IPR014031">
    <property type="entry name" value="Ketoacyl_synth_C"/>
</dbReference>
<evidence type="ECO:0000259" key="11">
    <source>
        <dbReference type="PROSITE" id="PS52004"/>
    </source>
</evidence>
<protein>
    <submittedName>
        <fullName evidence="13">SDR family NAD(P)-dependent oxidoreductase</fullName>
    </submittedName>
</protein>
<dbReference type="Pfam" id="PF21089">
    <property type="entry name" value="PKS_DH_N"/>
    <property type="match status" value="1"/>
</dbReference>
<dbReference type="InterPro" id="IPR001227">
    <property type="entry name" value="Ac_transferase_dom_sf"/>
</dbReference>
<feature type="compositionally biased region" description="Low complexity" evidence="9">
    <location>
        <begin position="3647"/>
        <end position="3666"/>
    </location>
</feature>
<keyword evidence="4" id="KW-0808">Transferase</keyword>
<evidence type="ECO:0000259" key="10">
    <source>
        <dbReference type="PROSITE" id="PS50075"/>
    </source>
</evidence>
<accession>A0ABY4MLC9</accession>
<dbReference type="Pfam" id="PF14765">
    <property type="entry name" value="PS-DH"/>
    <property type="match status" value="1"/>
</dbReference>
<evidence type="ECO:0000259" key="12">
    <source>
        <dbReference type="PROSITE" id="PS52019"/>
    </source>
</evidence>
<dbReference type="InterPro" id="IPR057326">
    <property type="entry name" value="KR_dom"/>
</dbReference>
<feature type="region of interest" description="Disordered" evidence="9">
    <location>
        <begin position="3635"/>
        <end position="3676"/>
    </location>
</feature>
<evidence type="ECO:0000313" key="13">
    <source>
        <dbReference type="EMBL" id="UQA98152.1"/>
    </source>
</evidence>
<dbReference type="InterPro" id="IPR042104">
    <property type="entry name" value="PKS_dehydratase_sf"/>
</dbReference>
<feature type="domain" description="Ketosynthase family 3 (KS3)" evidence="11">
    <location>
        <begin position="427"/>
        <end position="855"/>
    </location>
</feature>
<evidence type="ECO:0000256" key="5">
    <source>
        <dbReference type="ARBA" id="ARBA00023194"/>
    </source>
</evidence>
<proteinExistence type="predicted"/>
<dbReference type="SMART" id="SM00822">
    <property type="entry name" value="PKS_KR"/>
    <property type="match status" value="2"/>
</dbReference>
<dbReference type="InterPro" id="IPR036736">
    <property type="entry name" value="ACP-like_sf"/>
</dbReference>
<dbReference type="SUPFAM" id="SSF55048">
    <property type="entry name" value="Probable ACP-binding domain of malonyl-CoA ACP transacylase"/>
    <property type="match status" value="2"/>
</dbReference>
<dbReference type="SUPFAM" id="SSF47336">
    <property type="entry name" value="ACP-like"/>
    <property type="match status" value="3"/>
</dbReference>
<dbReference type="InterPro" id="IPR049900">
    <property type="entry name" value="PKS_mFAS_DH"/>
</dbReference>
<feature type="region of interest" description="C-terminal hotdog fold" evidence="8">
    <location>
        <begin position="1473"/>
        <end position="1612"/>
    </location>
</feature>
<feature type="compositionally biased region" description="Acidic residues" evidence="9">
    <location>
        <begin position="3667"/>
        <end position="3676"/>
    </location>
</feature>
<feature type="domain" description="Carrier" evidence="10">
    <location>
        <begin position="3553"/>
        <end position="3631"/>
    </location>
</feature>
<dbReference type="Pfam" id="PF00550">
    <property type="entry name" value="PP-binding"/>
    <property type="match status" value="3"/>
</dbReference>
<sequence length="3676" mass="382620">MDDDPRSWQALTRVPFAAEPQTAIREGTLKVARITPSQEQRALEPNPFGSGAVVVTGAGGQLGRVIARHLVVTHGVRDLLLLSRSGAASASMTGLWEELAELGAQVAVAACDVADRDEVHSALSGYDGDITGVVHAAGVLDDGFVESLTAERVSAVLRPKVDAVLNLHDVATELGLNLTNFVVFSSAASLLGSPGQGSYAAANAFLNEFARVRSATGVPTLALDWGLWEASGDDAGMTSGLSAGDLARLRRSGFVPLAVEDGLGLFDRALAGGAPVAVPIGLDRPALAKSPEVPALLRELVPVSARAGVRGGQGDKGFVQRLRGLDAVERRERVQELVIGTATGVLGRSVDAAIDADTSFSGLGFDSLAALELRNRLGGAVGQTLPASLIFDYPDARSLTDFLLELLVAEEPSAPVQATPAETAAADEPIAIVGVGCRFPGGVVSPEGLWELVASGTDAVSGFPSDRGWDVSELFDDDPEAVGRSYARAGGFVHGAGLFDADFFGINRREALAMDPQQRLLLECSWEAVERAGMDPLGLRGSRTGVYTGLMYHDYGTRIPEYPADLEGFVGTGVAGSVASGRVAYTLGLEGPALTVDTACSSSLVAVHMAVNALRSGECSLALAGGATIMSTPGAFIEFSRQRGLSPDGRCKAFSEEADGVGWGEGVGVLMLERLSDAVAAGRRVLAVVRGCAVNQDGASSTLTAPRGPAQRAVVERALAAAGVEPGDVDVVEGHGTGTRLGDPMEVSALQAVYGRRDGAGQGPLWLGSVKSNIGHAQAAAGVAGIIKMVGAFAHDVLPPTLHAGQPSSAVEWDGGGVELLREARPWEPDPQRPRRAGVSSFGISGTNAHLILEEPPRPVELLAEGDADEGDPLVWRLSAKSSVALRAQAARMADFLADTSDAEGLSGLRGIGAALERRTSFGHRATIVATPGEDATEVRSGLVRALETLAFDEGLALEGPASARTLDAGTGLVTGGARAGSGAVWQFSGQGTLRPEGLGRLWEVPDLAPHLDAAVAVMDEFADFPVREVLAGEAGDLSRTGYAQVALFVVQVALVNWLRERDQRPDAVMGHSVGEFAAMWAAGMLELADAAALVAERARLMEALPDGGAMIAIHATREEVEARLAGAPRSSVAAVNGPESTVVSGPEDEVTAVAEFFRDRGRKTSRLRVSHAFHSPLMEPAAAEFRTFAEQFSFHEPSVPFYSTQTGTQVTAVDAEYVATHITNPVLYHQALTAVAEQAGTFVEVGPDTTLTALARTAHPQAAALPLLTSAPDTAPAHTLTLVLHTLTHHETPPPTLEAGTTPHIDLPTYPFQHTHHWLTGGPFAGSSLSAAEHPLLDGMTELPVSGAVLFTGRVSAGSHPWLAEHRVHGRVLVPGTALVELAAWVGAELGAPVVDELVVKAPVVLGDDDALVLQALVERGDESGARGITVHSRPVSAAAAHPAEWSEHMSAVLSPADADASEPDSWTAGPGVPVSLDGLYEQLADFGLDYGPLFRGLRSVEQDGRTVIGRVEMDEAYENAAGFALHPALFDAALHAIAATAERNADDDVQLPFSWRGVRLHRPANGGAVRVLIRQLSPRSYRLRLTTPDGEAVIDVAELTVAEVSPQQIAAAGAHRAGQPLLVPVWRPAALTAPAETDHWSSVGFVDDLGFGSADSLEAAVEAGAGVVVYELGSSTVGDGASWPSAGVVHQAVGAALDVVCRWLAAASEDQRLVVVSRWAAGVEGDLVVDAASAAALGLLRSAQAEHPGRIALVDMDDDPRSWQALTRVPFAAEPQTAIREGTLRVARITPSQEQRALEPNPFGSGAVVVTGAGGQLGRVIARHLVVTHEVRDLLLLSRSGAASASVTGLRDELSELGAQVAVAACDVANGDEVRSVLAGHNGDITGIVHSAGVLDDGFVESLTAERVSAVLRPKVDAVLNLHDVATELGLGLTRFVVFSSAAAVLGGPGQGSYAAANAFLNEFARVRSAAGMPTLALDWGLWEASGDDGMASGLSAADLARLRRSGFVPLAEEEGVALFDRALAGGDPVAMPLGLDRPALGRSAEVPTVLRELAPVSVRSGHRIGQGEDKGFAQRLRGLDAAERRERVRELVIGTATGVLGRSADAAIDADTSFSGLGFDSLTALELRNRLGGAVGQTLPASLIFDYPDARSLTDYLLELLVGTEAGADTETARPAATAGTGADEPIAIVGVGCRFPGGVVSPEGLWGLVASQTDAVSGFPVDRGWDVSELFDEDPDAAGKSYAREGGFVHGAGLFDPDFFGINPREAMAMDPQQRLLLECSWEAAERAGMDPLALRGSRTGVYTGLMYHDYGTELTECPTDVEGLVGTGVAGSVASGRVAYTLGLEGPALTVDTACSSSLVAVHMAVNALRSGECSLALAGGATIMSTPRAFIEFSRQRGLSPDGRCKAFSEEADGVGWGEGVGVLMLERLSDAVAAGRRVLAVVRGCAVNQDGASSTLTAPRGPAQRAVVERALAAAGVEPGDVDVVEGHGTGTRLGDPMEVSALQAVYGHRRGEEQEPLWLGSVKSNVGHAQAAAGVAGIIKMIGAFAHRMLPPTLHAAQPSSAVEWDGGGVELLREARPWEPDPQRPRRAGVSSFGISGTNAHVILEEPPLPAEPVAEGATDADAASPVVWRLSAKSSGALRALAARMGEHVAASSDADSAAGLRRIAAALNGRSRFAHRATIITTPAENASEVKAGVVRALETLAFDEGLALEGPASARTLDAGTGLVTGGARAGSGAVWQFSGQGTLRPEGLGRLWEVPDLAPHLDAAVAVMDEFADFPVREVLAGEAGDLSRTGYAQVALFVVQVALVNWLRERDQRPDAVMGHSVGEFAAMWAAGMLELADAAALVAERARLMEALPDGGAMIAVNASPHEVEERLAGMSRSSVAAVNGPESTVVSGPEDEVTAVAEFFRDRGRKTSRLRVSHAFHSPLMEPAAAEFRTFAEQFSFREPSVPFYSTQTGAQATTVDAEYVATHITNPVLYHQALTAVAEQTETFVEVGPDTTLTALARTAHPQAAALPLLTSAPDTTPAHTLTLALHTLTHGQTPEPTPTGSTSTNTTPPYTELPTYPFQRTHHWLTPTPHKEKGTESQRDDDRFWKLVESGDTEALAGELALTDGESVAALKALLPALARRLEQAGGHGQDSGRLLSRTWHPYVGSARVRPLARRRWVLAGPVDGAAPVLTGRIAATLGDLLVAGPVARTADELDAAAREHPDAGLLLLADAASGPLPAPGAFAGRAVVLTSGAVRTSERDALPAPGALLDWAQASAADDVSAVIDVPQDADERALGRLAEALGATTVEPWLAVRAQGTFVQRLEEWTPRPAVSAPGVRPLVAVVPDEAAADRFGGPGPDVEVLVPAARDGEMDSSYSSLLARLESVLARRGGDADFVVVALHEGVTGREDLVQAVAGLVVDSPSTELLVFTQHDDAPLGSVRADQLRALTTQLRALGTNASTIGFQDQAGLPPLRALVNELHRRGGVDATATPLDWNTAIKAVPARLHAQLQSVPAAHAAWETAHGTGTHAPDSSDEQLRTRLAESSQDEAAALIVEVICREAADVIGYGGSRSLGADQLFADLGLGSLMAVELRNRVAARTGLEIPVSLFYDQPTPMDVAARLAETAAAGHGTAPLTAPAPYTDTGEATDETTTTADTTTETTDQDTDEEEY</sequence>
<dbReference type="Gene3D" id="3.40.366.10">
    <property type="entry name" value="Malonyl-Coenzyme A Acyl Carrier Protein, domain 2"/>
    <property type="match status" value="2"/>
</dbReference>
<dbReference type="InterPro" id="IPR013968">
    <property type="entry name" value="PKS_KR"/>
</dbReference>
<dbReference type="PANTHER" id="PTHR43775">
    <property type="entry name" value="FATTY ACID SYNTHASE"/>
    <property type="match status" value="1"/>
</dbReference>
<dbReference type="InterPro" id="IPR049552">
    <property type="entry name" value="PKS_DH_N"/>
</dbReference>
<dbReference type="SMART" id="SM00825">
    <property type="entry name" value="PKS_KS"/>
    <property type="match status" value="2"/>
</dbReference>
<evidence type="ECO:0000256" key="1">
    <source>
        <dbReference type="ARBA" id="ARBA00004792"/>
    </source>
</evidence>
<dbReference type="Gene3D" id="3.30.70.3290">
    <property type="match status" value="2"/>
</dbReference>
<dbReference type="InterPro" id="IPR036291">
    <property type="entry name" value="NAD(P)-bd_dom_sf"/>
</dbReference>
<name>A0ABY4MLC9_9ACTN</name>
<dbReference type="InterPro" id="IPR014030">
    <property type="entry name" value="Ketoacyl_synth_N"/>
</dbReference>
<dbReference type="PROSITE" id="PS50075">
    <property type="entry name" value="CARRIER"/>
    <property type="match status" value="3"/>
</dbReference>
<comment type="pathway">
    <text evidence="1">Antibiotic biosynthesis.</text>
</comment>
<dbReference type="CDD" id="cd08956">
    <property type="entry name" value="KR_3_FAS_SDR_x"/>
    <property type="match status" value="2"/>
</dbReference>
<evidence type="ECO:0000256" key="4">
    <source>
        <dbReference type="ARBA" id="ARBA00022679"/>
    </source>
</evidence>
<dbReference type="InterPro" id="IPR020841">
    <property type="entry name" value="PKS_Beta-ketoAc_synthase_dom"/>
</dbReference>
<dbReference type="Proteomes" id="UP000830115">
    <property type="component" value="Chromosome"/>
</dbReference>
<evidence type="ECO:0000256" key="2">
    <source>
        <dbReference type="ARBA" id="ARBA00022450"/>
    </source>
</evidence>
<dbReference type="SUPFAM" id="SSF53901">
    <property type="entry name" value="Thiolase-like"/>
    <property type="match status" value="2"/>
</dbReference>
<keyword evidence="3" id="KW-0597">Phosphoprotein</keyword>
<dbReference type="Gene3D" id="3.40.50.720">
    <property type="entry name" value="NAD(P)-binding Rossmann-like Domain"/>
    <property type="match status" value="3"/>
</dbReference>
<keyword evidence="14" id="KW-1185">Reference proteome</keyword>
<dbReference type="Gene3D" id="3.10.129.110">
    <property type="entry name" value="Polyketide synthase dehydratase"/>
    <property type="match status" value="1"/>
</dbReference>
<dbReference type="InterPro" id="IPR032821">
    <property type="entry name" value="PKS_assoc"/>
</dbReference>
<feature type="domain" description="Ketosynthase family 3 (KS3)" evidence="11">
    <location>
        <begin position="2187"/>
        <end position="2615"/>
    </location>
</feature>
<dbReference type="SUPFAM" id="SSF52151">
    <property type="entry name" value="FabD/lysophospholipase-like"/>
    <property type="match status" value="2"/>
</dbReference>
<dbReference type="InterPro" id="IPR006162">
    <property type="entry name" value="Ppantetheine_attach_site"/>
</dbReference>
<dbReference type="SMART" id="SM00826">
    <property type="entry name" value="PKS_DH"/>
    <property type="match status" value="1"/>
</dbReference>
<dbReference type="InterPro" id="IPR014043">
    <property type="entry name" value="Acyl_transferase_dom"/>
</dbReference>
<feature type="region of interest" description="Disordered" evidence="9">
    <location>
        <begin position="3052"/>
        <end position="3071"/>
    </location>
</feature>
<keyword evidence="7" id="KW-0012">Acyltransferase</keyword>
<dbReference type="InterPro" id="IPR018201">
    <property type="entry name" value="Ketoacyl_synth_AS"/>
</dbReference>
<dbReference type="SMART" id="SM00823">
    <property type="entry name" value="PKS_PP"/>
    <property type="match status" value="3"/>
</dbReference>
<dbReference type="CDD" id="cd00833">
    <property type="entry name" value="PKS"/>
    <property type="match status" value="2"/>
</dbReference>
<dbReference type="PROSITE" id="PS00012">
    <property type="entry name" value="PHOSPHOPANTETHEINE"/>
    <property type="match status" value="2"/>
</dbReference>
<evidence type="ECO:0000313" key="14">
    <source>
        <dbReference type="Proteomes" id="UP000830115"/>
    </source>
</evidence>
<dbReference type="Pfam" id="PF00109">
    <property type="entry name" value="ketoacyl-synt"/>
    <property type="match status" value="2"/>
</dbReference>
<dbReference type="EMBL" id="CP086322">
    <property type="protein sequence ID" value="UQA98152.1"/>
    <property type="molecule type" value="Genomic_DNA"/>
</dbReference>
<dbReference type="Pfam" id="PF08659">
    <property type="entry name" value="KR"/>
    <property type="match status" value="2"/>
</dbReference>
<evidence type="ECO:0000256" key="7">
    <source>
        <dbReference type="ARBA" id="ARBA00023315"/>
    </source>
</evidence>
<dbReference type="InterPro" id="IPR041618">
    <property type="entry name" value="PKS_DE"/>
</dbReference>
<dbReference type="PROSITE" id="PS52019">
    <property type="entry name" value="PKS_MFAS_DH"/>
    <property type="match status" value="1"/>
</dbReference>
<dbReference type="Pfam" id="PF00698">
    <property type="entry name" value="Acyl_transf_1"/>
    <property type="match status" value="2"/>
</dbReference>
<evidence type="ECO:0000256" key="8">
    <source>
        <dbReference type="PROSITE-ProRule" id="PRU01363"/>
    </source>
</evidence>
<dbReference type="SUPFAM" id="SSF51735">
    <property type="entry name" value="NAD(P)-binding Rossmann-fold domains"/>
    <property type="match status" value="3"/>
</dbReference>
<dbReference type="InterPro" id="IPR020807">
    <property type="entry name" value="PKS_DH"/>
</dbReference>
<keyword evidence="6" id="KW-0511">Multifunctional enzyme</keyword>
<feature type="region of interest" description="N-terminal hotdog fold" evidence="8">
    <location>
        <begin position="1335"/>
        <end position="1462"/>
    </location>
</feature>
<dbReference type="InterPro" id="IPR016039">
    <property type="entry name" value="Thiolase-like"/>
</dbReference>
<dbReference type="InterPro" id="IPR050091">
    <property type="entry name" value="PKS_NRPS_Biosynth_Enz"/>
</dbReference>
<gene>
    <name evidence="13" type="ORF">K9S39_41220</name>
</gene>
<dbReference type="InterPro" id="IPR055123">
    <property type="entry name" value="SpnB-like_Rossmann"/>
</dbReference>
<dbReference type="Pfam" id="PF16197">
    <property type="entry name" value="KAsynt_C_assoc"/>
    <property type="match status" value="2"/>
</dbReference>
<dbReference type="InterPro" id="IPR016036">
    <property type="entry name" value="Malonyl_transacylase_ACP-bd"/>
</dbReference>
<dbReference type="InterPro" id="IPR020806">
    <property type="entry name" value="PKS_PP-bd"/>
</dbReference>
<feature type="domain" description="Carrier" evidence="10">
    <location>
        <begin position="2086"/>
        <end position="2164"/>
    </location>
</feature>
<dbReference type="InterPro" id="IPR016035">
    <property type="entry name" value="Acyl_Trfase/lysoPLipase"/>
</dbReference>
<dbReference type="Gene3D" id="1.10.1200.10">
    <property type="entry name" value="ACP-like"/>
    <property type="match status" value="3"/>
</dbReference>
<evidence type="ECO:0000256" key="3">
    <source>
        <dbReference type="ARBA" id="ARBA00022553"/>
    </source>
</evidence>
<dbReference type="InterPro" id="IPR049551">
    <property type="entry name" value="PKS_DH_C"/>
</dbReference>
<dbReference type="PROSITE" id="PS00606">
    <property type="entry name" value="KS3_1"/>
    <property type="match status" value="2"/>
</dbReference>
<dbReference type="SMART" id="SM00827">
    <property type="entry name" value="PKS_AT"/>
    <property type="match status" value="2"/>
</dbReference>
<dbReference type="Pfam" id="PF22953">
    <property type="entry name" value="SpnB_Rossmann"/>
    <property type="match status" value="1"/>
</dbReference>
<feature type="domain" description="Carrier" evidence="10">
    <location>
        <begin position="329"/>
        <end position="407"/>
    </location>
</feature>
<evidence type="ECO:0000256" key="9">
    <source>
        <dbReference type="SAM" id="MobiDB-lite"/>
    </source>
</evidence>
<dbReference type="Gene3D" id="3.40.47.10">
    <property type="match status" value="2"/>
</dbReference>